<evidence type="ECO:0000313" key="1">
    <source>
        <dbReference type="EMBL" id="KCW78352.1"/>
    </source>
</evidence>
<accession>A0A059CIY9</accession>
<organism evidence="1">
    <name type="scientific">Eucalyptus grandis</name>
    <name type="common">Flooded gum</name>
    <dbReference type="NCBI Taxonomy" id="71139"/>
    <lineage>
        <taxon>Eukaryota</taxon>
        <taxon>Viridiplantae</taxon>
        <taxon>Streptophyta</taxon>
        <taxon>Embryophyta</taxon>
        <taxon>Tracheophyta</taxon>
        <taxon>Spermatophyta</taxon>
        <taxon>Magnoliopsida</taxon>
        <taxon>eudicotyledons</taxon>
        <taxon>Gunneridae</taxon>
        <taxon>Pentapetalae</taxon>
        <taxon>rosids</taxon>
        <taxon>malvids</taxon>
        <taxon>Myrtales</taxon>
        <taxon>Myrtaceae</taxon>
        <taxon>Myrtoideae</taxon>
        <taxon>Eucalypteae</taxon>
        <taxon>Eucalyptus</taxon>
    </lineage>
</organism>
<name>A0A059CIY9_EUCGR</name>
<protein>
    <submittedName>
        <fullName evidence="1">Uncharacterized protein</fullName>
    </submittedName>
</protein>
<dbReference type="AlphaFoldDB" id="A0A059CIY9"/>
<sequence>MPALSIGRGRNSNVIDADEMRITMWEKNSCPPVKWNEYHILMSSHYLLHIIMMNVKLICYETRYYYSCGTSLP</sequence>
<dbReference type="InParanoid" id="A0A059CIY9"/>
<gene>
    <name evidence="1" type="ORF">EUGRSUZ_D02524</name>
</gene>
<reference evidence="1" key="1">
    <citation type="submission" date="2013-07" db="EMBL/GenBank/DDBJ databases">
        <title>The genome of Eucalyptus grandis.</title>
        <authorList>
            <person name="Schmutz J."/>
            <person name="Hayes R."/>
            <person name="Myburg A."/>
            <person name="Tuskan G."/>
            <person name="Grattapaglia D."/>
            <person name="Rokhsar D.S."/>
        </authorList>
    </citation>
    <scope>NUCLEOTIDE SEQUENCE</scope>
    <source>
        <tissue evidence="1">Leaf extractions</tissue>
    </source>
</reference>
<dbReference type="EMBL" id="KK198756">
    <property type="protein sequence ID" value="KCW78352.1"/>
    <property type="molecule type" value="Genomic_DNA"/>
</dbReference>
<proteinExistence type="predicted"/>
<dbReference type="Gramene" id="KCW78352">
    <property type="protein sequence ID" value="KCW78352"/>
    <property type="gene ID" value="EUGRSUZ_D02524"/>
</dbReference>